<dbReference type="AlphaFoldDB" id="A0ABD3N6L2"/>
<evidence type="ECO:0000313" key="2">
    <source>
        <dbReference type="EMBL" id="KAL3771512.1"/>
    </source>
</evidence>
<organism evidence="2 3">
    <name type="scientific">Discostella pseudostelligera</name>
    <dbReference type="NCBI Taxonomy" id="259834"/>
    <lineage>
        <taxon>Eukaryota</taxon>
        <taxon>Sar</taxon>
        <taxon>Stramenopiles</taxon>
        <taxon>Ochrophyta</taxon>
        <taxon>Bacillariophyta</taxon>
        <taxon>Coscinodiscophyceae</taxon>
        <taxon>Thalassiosirophycidae</taxon>
        <taxon>Stephanodiscales</taxon>
        <taxon>Stephanodiscaceae</taxon>
        <taxon>Discostella</taxon>
    </lineage>
</organism>
<feature type="compositionally biased region" description="Gly residues" evidence="1">
    <location>
        <begin position="130"/>
        <end position="147"/>
    </location>
</feature>
<comment type="caution">
    <text evidence="2">The sequence shown here is derived from an EMBL/GenBank/DDBJ whole genome shotgun (WGS) entry which is preliminary data.</text>
</comment>
<feature type="region of interest" description="Disordered" evidence="1">
    <location>
        <begin position="1"/>
        <end position="27"/>
    </location>
</feature>
<proteinExistence type="predicted"/>
<sequence>MASDSKNISASKLRRRHPGTSRPSNLDIIDDAWASDKLSDDEVETSHGEHAISLLLEDEGELDDGIVTSANSGSAASGALERRRREEGRWNDLGLDLFDGAGAAAGGGVGGGNGIGGAMGGSGADVAAAAGGGTGASAGGGQAGGGN</sequence>
<dbReference type="Proteomes" id="UP001530293">
    <property type="component" value="Unassembled WGS sequence"/>
</dbReference>
<evidence type="ECO:0008006" key="4">
    <source>
        <dbReference type="Google" id="ProtNLM"/>
    </source>
</evidence>
<feature type="compositionally biased region" description="Gly residues" evidence="1">
    <location>
        <begin position="109"/>
        <end position="123"/>
    </location>
</feature>
<feature type="compositionally biased region" description="Polar residues" evidence="1">
    <location>
        <begin position="1"/>
        <end position="10"/>
    </location>
</feature>
<evidence type="ECO:0000313" key="3">
    <source>
        <dbReference type="Proteomes" id="UP001530293"/>
    </source>
</evidence>
<dbReference type="EMBL" id="JALLBG020000023">
    <property type="protein sequence ID" value="KAL3771512.1"/>
    <property type="molecule type" value="Genomic_DNA"/>
</dbReference>
<protein>
    <recommendedName>
        <fullName evidence="4">Anaphase-promoting complex subunit 13</fullName>
    </recommendedName>
</protein>
<accession>A0ABD3N6L2</accession>
<evidence type="ECO:0000256" key="1">
    <source>
        <dbReference type="SAM" id="MobiDB-lite"/>
    </source>
</evidence>
<feature type="region of interest" description="Disordered" evidence="1">
    <location>
        <begin position="109"/>
        <end position="147"/>
    </location>
</feature>
<keyword evidence="3" id="KW-1185">Reference proteome</keyword>
<gene>
    <name evidence="2" type="ORF">ACHAWU_003687</name>
</gene>
<name>A0ABD3N6L2_9STRA</name>
<reference evidence="2 3" key="1">
    <citation type="submission" date="2024-10" db="EMBL/GenBank/DDBJ databases">
        <title>Updated reference genomes for cyclostephanoid diatoms.</title>
        <authorList>
            <person name="Roberts W.R."/>
            <person name="Alverson A.J."/>
        </authorList>
    </citation>
    <scope>NUCLEOTIDE SEQUENCE [LARGE SCALE GENOMIC DNA]</scope>
    <source>
        <strain evidence="2 3">AJA232-27</strain>
    </source>
</reference>